<dbReference type="PANTHER" id="PTHR43205">
    <property type="entry name" value="PROSTAGLANDIN REDUCTASE"/>
    <property type="match status" value="1"/>
</dbReference>
<comment type="caution">
    <text evidence="2">The sequence shown here is derived from an EMBL/GenBank/DDBJ whole genome shotgun (WGS) entry which is preliminary data.</text>
</comment>
<dbReference type="RefSeq" id="WP_310060114.1">
    <property type="nucleotide sequence ID" value="NZ_JAVDVQ010000018.1"/>
</dbReference>
<evidence type="ECO:0000313" key="3">
    <source>
        <dbReference type="Proteomes" id="UP001252243"/>
    </source>
</evidence>
<accession>A0ABU1UG28</accession>
<dbReference type="InterPro" id="IPR036291">
    <property type="entry name" value="NAD(P)-bd_dom_sf"/>
</dbReference>
<protein>
    <submittedName>
        <fullName evidence="2">NADPH:quinone reductase-like Zn-dependent oxidoreductase</fullName>
    </submittedName>
</protein>
<dbReference type="Proteomes" id="UP001252243">
    <property type="component" value="Unassembled WGS sequence"/>
</dbReference>
<organism evidence="2 3">
    <name type="scientific">Arthrobacter ginsengisoli</name>
    <dbReference type="NCBI Taxonomy" id="1356565"/>
    <lineage>
        <taxon>Bacteria</taxon>
        <taxon>Bacillati</taxon>
        <taxon>Actinomycetota</taxon>
        <taxon>Actinomycetes</taxon>
        <taxon>Micrococcales</taxon>
        <taxon>Micrococcaceae</taxon>
        <taxon>Arthrobacter</taxon>
    </lineage>
</organism>
<feature type="domain" description="Enoyl reductase (ER)" evidence="1">
    <location>
        <begin position="16"/>
        <end position="248"/>
    </location>
</feature>
<evidence type="ECO:0000259" key="1">
    <source>
        <dbReference type="SMART" id="SM00829"/>
    </source>
</evidence>
<dbReference type="InterPro" id="IPR045010">
    <property type="entry name" value="MDR_fam"/>
</dbReference>
<sequence>MQERNRWIELARVPGDRLDAGDFAVRTGRVPAGLSAGQVRVRAETFGLNAGLKSRLGTGRSTPHLTLLGHVGMTAYAGLGGVVRLREGETVWVSAAAGGVGTCAVQFAPALGARVVASASGPGRTGFLRDELGVDLVMGRNCDLVGQLQRMAPSGLDVYFDSVGGDHLAAAVDHKRDRGRIVLVGNAAGRHHGPALEETSILIRRAISMSGLWVNDHYDERTSLESLVSRAALVKPLKAVATVRGPGQFAGILRRPSGRGVPRSRCCRCESVRNLRD</sequence>
<dbReference type="EMBL" id="JAVDVQ010000018">
    <property type="protein sequence ID" value="MDR7084153.1"/>
    <property type="molecule type" value="Genomic_DNA"/>
</dbReference>
<dbReference type="SUPFAM" id="SSF51735">
    <property type="entry name" value="NAD(P)-binding Rossmann-fold domains"/>
    <property type="match status" value="1"/>
</dbReference>
<dbReference type="PANTHER" id="PTHR43205:SF7">
    <property type="entry name" value="PROSTAGLANDIN REDUCTASE 1"/>
    <property type="match status" value="1"/>
</dbReference>
<evidence type="ECO:0000313" key="2">
    <source>
        <dbReference type="EMBL" id="MDR7084153.1"/>
    </source>
</evidence>
<dbReference type="InterPro" id="IPR013149">
    <property type="entry name" value="ADH-like_C"/>
</dbReference>
<dbReference type="SMART" id="SM00829">
    <property type="entry name" value="PKS_ER"/>
    <property type="match status" value="1"/>
</dbReference>
<dbReference type="Gene3D" id="3.40.50.720">
    <property type="entry name" value="NAD(P)-binding Rossmann-like Domain"/>
    <property type="match status" value="1"/>
</dbReference>
<dbReference type="Pfam" id="PF00107">
    <property type="entry name" value="ADH_zinc_N"/>
    <property type="match status" value="1"/>
</dbReference>
<proteinExistence type="predicted"/>
<dbReference type="InterPro" id="IPR020843">
    <property type="entry name" value="ER"/>
</dbReference>
<name>A0ABU1UG28_9MICC</name>
<keyword evidence="3" id="KW-1185">Reference proteome</keyword>
<gene>
    <name evidence="2" type="ORF">J2X01_003461</name>
</gene>
<reference evidence="2 3" key="1">
    <citation type="submission" date="2023-07" db="EMBL/GenBank/DDBJ databases">
        <title>Sorghum-associated microbial communities from plants grown in Nebraska, USA.</title>
        <authorList>
            <person name="Schachtman D."/>
        </authorList>
    </citation>
    <scope>NUCLEOTIDE SEQUENCE [LARGE SCALE GENOMIC DNA]</scope>
    <source>
        <strain evidence="2 3">BE167</strain>
    </source>
</reference>